<protein>
    <submittedName>
        <fullName evidence="12">NADPH-dependent 2,4-dienoyl-CoA reductase</fullName>
    </submittedName>
</protein>
<keyword evidence="4" id="KW-0285">Flavoprotein</keyword>
<dbReference type="PANTHER" id="PTHR42917">
    <property type="entry name" value="2,4-DIENOYL-COA REDUCTASE"/>
    <property type="match status" value="1"/>
</dbReference>
<dbReference type="Gene3D" id="3.50.50.60">
    <property type="entry name" value="FAD/NAD(P)-binding domain"/>
    <property type="match status" value="1"/>
</dbReference>
<keyword evidence="13" id="KW-1185">Reference proteome</keyword>
<dbReference type="InterPro" id="IPR013785">
    <property type="entry name" value="Aldolase_TIM"/>
</dbReference>
<evidence type="ECO:0000256" key="8">
    <source>
        <dbReference type="ARBA" id="ARBA00023004"/>
    </source>
</evidence>
<keyword evidence="7" id="KW-0560">Oxidoreductase</keyword>
<gene>
    <name evidence="12" type="ORF">GCM10022240_10710</name>
</gene>
<evidence type="ECO:0000256" key="6">
    <source>
        <dbReference type="ARBA" id="ARBA00022723"/>
    </source>
</evidence>
<evidence type="ECO:0000256" key="3">
    <source>
        <dbReference type="ARBA" id="ARBA00011048"/>
    </source>
</evidence>
<dbReference type="PRINTS" id="PR00368">
    <property type="entry name" value="FADPNR"/>
</dbReference>
<accession>A0ABP7GAC3</accession>
<dbReference type="SUPFAM" id="SSF51905">
    <property type="entry name" value="FAD/NAD(P)-binding domain"/>
    <property type="match status" value="1"/>
</dbReference>
<dbReference type="InterPro" id="IPR001155">
    <property type="entry name" value="OxRdtase_FMN_N"/>
</dbReference>
<dbReference type="Gene3D" id="3.20.20.70">
    <property type="entry name" value="Aldolase class I"/>
    <property type="match status" value="1"/>
</dbReference>
<evidence type="ECO:0000256" key="2">
    <source>
        <dbReference type="ARBA" id="ARBA00001966"/>
    </source>
</evidence>
<name>A0ABP7GAC3_9MICO</name>
<dbReference type="InterPro" id="IPR023753">
    <property type="entry name" value="FAD/NAD-binding_dom"/>
</dbReference>
<dbReference type="Pfam" id="PF00724">
    <property type="entry name" value="Oxidored_FMN"/>
    <property type="match status" value="1"/>
</dbReference>
<sequence>MSGTAARYPSAQTPVTIGALTLPHRVLMGSMHLNRETGDAAALAAFYAERARGGAALIITGGAAVNRVGAGSAGYTLLDDPAHLATWRVVVDAVHEAGGRIALQLFHAGRYAFESSFSLTPVAPSAVHSRFSGAMPLALDEAGIAATIDDFAAGARTAIALGFDGVEVMASEGYLLNQFASPVTNLRDDAWGGDAVRRRAFPLAVTRAVRAAIGSAPLIVRISGADLVPGSSTPEEVDALAVALAGAGADALDVGIGWHEARVPTVQSMVPHGAFTDVSARIRRALARSGAPVPVIAANRINALAQAERVLADGAADLVSMARPFLADPHIVADSFAGRQERVNVCIGCNEACIDRSFGLEPISCTVNPRAGRELEFPLAPQRPRGHRARIAVVGAGPAGMEAARAAAFAGAQVTLFEAAPAIGGQFLLAGAVPGKEDFLQTAQSFERVLDRLDVDVRCGRAVTAADLAGFAHVIIATGVLPRRVDLPGADGPNVIDYAQAFAGLAQLGARIAVIGAGGIAVDLAHLLVEGRPPDGADGSQDRDRFLIENGLRTGILSPPARQVTIMRRSGPIGAGMGMSTRWAAVQAIRRRGVRTLTGVGYHGIEPGGVRIEIDGAAELIAADVVVIAAGQTPRAQLAAQLAERGIAHTLVGGARETAGLNAVAAFEQGLRAGDAAARASRVQTAEVT</sequence>
<evidence type="ECO:0000256" key="4">
    <source>
        <dbReference type="ARBA" id="ARBA00022630"/>
    </source>
</evidence>
<dbReference type="EMBL" id="BAABAF010000003">
    <property type="protein sequence ID" value="GAA3760011.1"/>
    <property type="molecule type" value="Genomic_DNA"/>
</dbReference>
<feature type="domain" description="NADH:flavin oxidoreductase/NADH oxidase N-terminal" evidence="10">
    <location>
        <begin position="13"/>
        <end position="333"/>
    </location>
</feature>
<reference evidence="13" key="1">
    <citation type="journal article" date="2019" name="Int. J. Syst. Evol. Microbiol.">
        <title>The Global Catalogue of Microorganisms (GCM) 10K type strain sequencing project: providing services to taxonomists for standard genome sequencing and annotation.</title>
        <authorList>
            <consortium name="The Broad Institute Genomics Platform"/>
            <consortium name="The Broad Institute Genome Sequencing Center for Infectious Disease"/>
            <person name="Wu L."/>
            <person name="Ma J."/>
        </authorList>
    </citation>
    <scope>NUCLEOTIDE SEQUENCE [LARGE SCALE GENOMIC DNA]</scope>
    <source>
        <strain evidence="13">JCM 16950</strain>
    </source>
</reference>
<dbReference type="InterPro" id="IPR036188">
    <property type="entry name" value="FAD/NAD-bd_sf"/>
</dbReference>
<comment type="caution">
    <text evidence="12">The sequence shown here is derived from an EMBL/GenBank/DDBJ whole genome shotgun (WGS) entry which is preliminary data.</text>
</comment>
<evidence type="ECO:0000313" key="12">
    <source>
        <dbReference type="EMBL" id="GAA3760011.1"/>
    </source>
</evidence>
<comment type="cofactor">
    <cofactor evidence="2">
        <name>[4Fe-4S] cluster</name>
        <dbReference type="ChEBI" id="CHEBI:49883"/>
    </cofactor>
</comment>
<evidence type="ECO:0000259" key="10">
    <source>
        <dbReference type="Pfam" id="PF00724"/>
    </source>
</evidence>
<organism evidence="12 13">
    <name type="scientific">Microbacterium kribbense</name>
    <dbReference type="NCBI Taxonomy" id="433645"/>
    <lineage>
        <taxon>Bacteria</taxon>
        <taxon>Bacillati</taxon>
        <taxon>Actinomycetota</taxon>
        <taxon>Actinomycetes</taxon>
        <taxon>Micrococcales</taxon>
        <taxon>Microbacteriaceae</taxon>
        <taxon>Microbacterium</taxon>
    </lineage>
</organism>
<keyword evidence="6" id="KW-0479">Metal-binding</keyword>
<evidence type="ECO:0000256" key="9">
    <source>
        <dbReference type="ARBA" id="ARBA00023014"/>
    </source>
</evidence>
<evidence type="ECO:0000259" key="11">
    <source>
        <dbReference type="Pfam" id="PF07992"/>
    </source>
</evidence>
<dbReference type="InterPro" id="IPR051793">
    <property type="entry name" value="NADH:flavin_oxidoreductase"/>
</dbReference>
<evidence type="ECO:0000313" key="13">
    <source>
        <dbReference type="Proteomes" id="UP001500540"/>
    </source>
</evidence>
<dbReference type="PRINTS" id="PR00411">
    <property type="entry name" value="PNDRDTASEI"/>
</dbReference>
<comment type="similarity">
    <text evidence="3">In the N-terminal section; belongs to the NADH:flavin oxidoreductase/NADH oxidase family.</text>
</comment>
<keyword evidence="5" id="KW-0288">FMN</keyword>
<evidence type="ECO:0000256" key="7">
    <source>
        <dbReference type="ARBA" id="ARBA00023002"/>
    </source>
</evidence>
<keyword evidence="8" id="KW-0408">Iron</keyword>
<dbReference type="Pfam" id="PF07992">
    <property type="entry name" value="Pyr_redox_2"/>
    <property type="match status" value="1"/>
</dbReference>
<dbReference type="PANTHER" id="PTHR42917:SF2">
    <property type="entry name" value="2,4-DIENOYL-COA REDUCTASE [(2E)-ENOYL-COA-PRODUCING]"/>
    <property type="match status" value="1"/>
</dbReference>
<proteinExistence type="inferred from homology"/>
<evidence type="ECO:0000256" key="1">
    <source>
        <dbReference type="ARBA" id="ARBA00001917"/>
    </source>
</evidence>
<evidence type="ECO:0000256" key="5">
    <source>
        <dbReference type="ARBA" id="ARBA00022643"/>
    </source>
</evidence>
<dbReference type="Proteomes" id="UP001500540">
    <property type="component" value="Unassembled WGS sequence"/>
</dbReference>
<keyword evidence="9" id="KW-0411">Iron-sulfur</keyword>
<comment type="cofactor">
    <cofactor evidence="1">
        <name>FMN</name>
        <dbReference type="ChEBI" id="CHEBI:58210"/>
    </cofactor>
</comment>
<dbReference type="SUPFAM" id="SSF51395">
    <property type="entry name" value="FMN-linked oxidoreductases"/>
    <property type="match status" value="1"/>
</dbReference>
<dbReference type="Gene3D" id="3.40.50.720">
    <property type="entry name" value="NAD(P)-binding Rossmann-like Domain"/>
    <property type="match status" value="1"/>
</dbReference>
<dbReference type="RefSeq" id="WP_344781305.1">
    <property type="nucleotide sequence ID" value="NZ_BAABAF010000003.1"/>
</dbReference>
<feature type="domain" description="FAD/NAD(P)-binding" evidence="11">
    <location>
        <begin position="390"/>
        <end position="641"/>
    </location>
</feature>